<name>A0A1Q2KW66_9BACL</name>
<accession>A0A1Q2KW66</accession>
<dbReference type="EMBL" id="CP019640">
    <property type="protein sequence ID" value="AQQ52465.1"/>
    <property type="molecule type" value="Genomic_DNA"/>
</dbReference>
<reference evidence="2 3" key="1">
    <citation type="submission" date="2017-02" db="EMBL/GenBank/DDBJ databases">
        <title>The complete genomic sequence of a novel cold adapted crude oil-degrading bacterium Planococcus qaidamina Y42.</title>
        <authorList>
            <person name="Yang R."/>
        </authorList>
    </citation>
    <scope>NUCLEOTIDE SEQUENCE [LARGE SCALE GENOMIC DNA]</scope>
    <source>
        <strain evidence="2 3">Y42</strain>
    </source>
</reference>
<organism evidence="2 3">
    <name type="scientific">Planococcus lenghuensis</name>
    <dbReference type="NCBI Taxonomy" id="2213202"/>
    <lineage>
        <taxon>Bacteria</taxon>
        <taxon>Bacillati</taxon>
        <taxon>Bacillota</taxon>
        <taxon>Bacilli</taxon>
        <taxon>Bacillales</taxon>
        <taxon>Caryophanaceae</taxon>
        <taxon>Planococcus</taxon>
    </lineage>
</organism>
<proteinExistence type="predicted"/>
<dbReference type="Gene3D" id="3.90.1300.10">
    <property type="entry name" value="Amidase signature (AS) domain"/>
    <property type="match status" value="1"/>
</dbReference>
<evidence type="ECO:0000259" key="1">
    <source>
        <dbReference type="Pfam" id="PF01425"/>
    </source>
</evidence>
<dbReference type="Pfam" id="PF01425">
    <property type="entry name" value="Amidase"/>
    <property type="match status" value="1"/>
</dbReference>
<dbReference type="OrthoDB" id="9811471at2"/>
<dbReference type="SUPFAM" id="SSF75304">
    <property type="entry name" value="Amidase signature (AS) enzymes"/>
    <property type="match status" value="1"/>
</dbReference>
<gene>
    <name evidence="2" type="ORF">B0X71_04635</name>
</gene>
<evidence type="ECO:0000313" key="3">
    <source>
        <dbReference type="Proteomes" id="UP000188184"/>
    </source>
</evidence>
<dbReference type="PANTHER" id="PTHR42678:SF34">
    <property type="entry name" value="OS04G0183300 PROTEIN"/>
    <property type="match status" value="1"/>
</dbReference>
<protein>
    <submittedName>
        <fullName evidence="2">Amidase</fullName>
    </submittedName>
</protein>
<dbReference type="KEGG" id="pmar:B0X71_04635"/>
<dbReference type="RefSeq" id="WP_077588349.1">
    <property type="nucleotide sequence ID" value="NZ_CP019640.1"/>
</dbReference>
<dbReference type="InterPro" id="IPR023631">
    <property type="entry name" value="Amidase_dom"/>
</dbReference>
<dbReference type="InterPro" id="IPR036928">
    <property type="entry name" value="AS_sf"/>
</dbReference>
<dbReference type="AlphaFoldDB" id="A0A1Q2KW66"/>
<dbReference type="Proteomes" id="UP000188184">
    <property type="component" value="Chromosome"/>
</dbReference>
<feature type="domain" description="Amidase" evidence="1">
    <location>
        <begin position="36"/>
        <end position="423"/>
    </location>
</feature>
<sequence>MHSKELEKFRKERLDEVTIDELQALMEAGELTAEQLVLMYRENISLYGQQINAVLELNPDALQTAQALDFERQMKGPRSKIHGIPVLVKDNFDTNDKMHTSAGSLALKDHYALEDAAVVKRLRGAGVIILGKTNMTEWANFMSQDMPNGYSSRGGQVKNPYGEFDVGGSSSGSAAAVAANLTVAALGTETSGSIINPAAQNSLVGIKPTVGLVSRRGIIPLSHTQDTPGPLGRTLRDAVALLEGMIGKDGGDPITVMAEPFEQYDWTRHFNENGLSGVRIGIARHLFEDDISEEMAEQFKTALQQLEKCGAVIKDQVKLGVNQEDLGFAVLLHEFKADLDDYLGKSNPHNPIRSMRDVMSFNGEHADKMLKYGQNLLEQASRLSGELTERAYEEALERNRFLAAEQGLRKNLKEAGVDVLVLPQDFGCNIAAAAGFPSITVPCSFTSEGEPFGITFTGHAFSEPKLIEYAYAFEQAAKGRHKPGFSSGS</sequence>
<dbReference type="PANTHER" id="PTHR42678">
    <property type="entry name" value="AMIDASE"/>
    <property type="match status" value="1"/>
</dbReference>
<dbReference type="NCBIfam" id="NF005300">
    <property type="entry name" value="PRK06828.1"/>
    <property type="match status" value="1"/>
</dbReference>
<keyword evidence="3" id="KW-1185">Reference proteome</keyword>
<evidence type="ECO:0000313" key="2">
    <source>
        <dbReference type="EMBL" id="AQQ52465.1"/>
    </source>
</evidence>